<evidence type="ECO:0000313" key="2">
    <source>
        <dbReference type="EMBL" id="GAD26436.1"/>
    </source>
</evidence>
<keyword evidence="3" id="KW-1185">Reference proteome</keyword>
<dbReference type="Pfam" id="PF21779">
    <property type="entry name" value="DUF6874"/>
    <property type="match status" value="1"/>
</dbReference>
<gene>
    <name evidence="2" type="ORF">NBRC3257_1435</name>
</gene>
<dbReference type="EMBL" id="BASM01000016">
    <property type="protein sequence ID" value="GAD26436.1"/>
    <property type="molecule type" value="Genomic_DNA"/>
</dbReference>
<accession>A0ABQ0IW42</accession>
<comment type="caution">
    <text evidence="2">The sequence shown here is derived from an EMBL/GenBank/DDBJ whole genome shotgun (WGS) entry which is preliminary data.</text>
</comment>
<evidence type="ECO:0000259" key="1">
    <source>
        <dbReference type="Pfam" id="PF21779"/>
    </source>
</evidence>
<proteinExistence type="predicted"/>
<protein>
    <recommendedName>
        <fullName evidence="1">DUF6874 domain-containing protein</fullName>
    </recommendedName>
</protein>
<organism evidence="2 3">
    <name type="scientific">Gluconobacter thailandicus NBRC 3257</name>
    <dbReference type="NCBI Taxonomy" id="1381097"/>
    <lineage>
        <taxon>Bacteria</taxon>
        <taxon>Pseudomonadati</taxon>
        <taxon>Pseudomonadota</taxon>
        <taxon>Alphaproteobacteria</taxon>
        <taxon>Acetobacterales</taxon>
        <taxon>Acetobacteraceae</taxon>
        <taxon>Gluconobacter</taxon>
    </lineage>
</organism>
<dbReference type="Proteomes" id="UP000018209">
    <property type="component" value="Unassembled WGS sequence"/>
</dbReference>
<evidence type="ECO:0000313" key="3">
    <source>
        <dbReference type="Proteomes" id="UP000018209"/>
    </source>
</evidence>
<sequence>MNKISFDVTPDEALVIGKIVSRYLKLVKRHGQDEELQSRMDITACHANGCRLRLAELLVANDFNFMHDCVGIERHLCRQTGALKGLYRPRFSERCSDGALA</sequence>
<name>A0ABQ0IW42_GLUTH</name>
<dbReference type="InterPro" id="IPR049239">
    <property type="entry name" value="DUF6874"/>
</dbReference>
<dbReference type="RefSeq" id="WP_035729561.1">
    <property type="nucleotide sequence ID" value="NZ_BASM01000016.1"/>
</dbReference>
<reference evidence="2 3" key="1">
    <citation type="submission" date="2013-08" db="EMBL/GenBank/DDBJ databases">
        <title>Gluconobacter thailandicus NBRC 3257 whole genome sequence.</title>
        <authorList>
            <person name="Matsutani M."/>
            <person name="Yakushi T."/>
            <person name="Matsushita K."/>
        </authorList>
    </citation>
    <scope>NUCLEOTIDE SEQUENCE [LARGE SCALE GENOMIC DNA]</scope>
    <source>
        <strain evidence="2 3">NBRC 3257</strain>
    </source>
</reference>
<feature type="domain" description="DUF6874" evidence="1">
    <location>
        <begin position="13"/>
        <end position="92"/>
    </location>
</feature>